<protein>
    <submittedName>
        <fullName evidence="5">MutS-like protein</fullName>
    </submittedName>
</protein>
<dbReference type="PANTHER" id="PTHR11361:SF34">
    <property type="entry name" value="DNA MISMATCH REPAIR PROTEIN MSH1, MITOCHONDRIAL"/>
    <property type="match status" value="1"/>
</dbReference>
<dbReference type="SUPFAM" id="SSF52540">
    <property type="entry name" value="P-loop containing nucleoside triphosphate hydrolases"/>
    <property type="match status" value="1"/>
</dbReference>
<dbReference type="InParanoid" id="A0A397S1E1"/>
<dbReference type="OrthoDB" id="9808166at2"/>
<feature type="domain" description="DNA mismatch repair proteins mutS family" evidence="4">
    <location>
        <begin position="333"/>
        <end position="516"/>
    </location>
</feature>
<dbReference type="InterPro" id="IPR045076">
    <property type="entry name" value="MutS"/>
</dbReference>
<dbReference type="Proteomes" id="UP000266506">
    <property type="component" value="Unassembled WGS sequence"/>
</dbReference>
<evidence type="ECO:0000256" key="3">
    <source>
        <dbReference type="ARBA" id="ARBA00023125"/>
    </source>
</evidence>
<dbReference type="Gene3D" id="3.40.50.300">
    <property type="entry name" value="P-loop containing nucleotide triphosphate hydrolases"/>
    <property type="match status" value="1"/>
</dbReference>
<dbReference type="EMBL" id="QXEV01000001">
    <property type="protein sequence ID" value="RIA78596.1"/>
    <property type="molecule type" value="Genomic_DNA"/>
</dbReference>
<dbReference type="GO" id="GO:0030983">
    <property type="term" value="F:mismatched DNA binding"/>
    <property type="evidence" value="ECO:0007669"/>
    <property type="project" value="InterPro"/>
</dbReference>
<accession>A0A397S1E1</accession>
<dbReference type="GO" id="GO:0140664">
    <property type="term" value="F:ATP-dependent DNA damage sensor activity"/>
    <property type="evidence" value="ECO:0007669"/>
    <property type="project" value="InterPro"/>
</dbReference>
<evidence type="ECO:0000259" key="4">
    <source>
        <dbReference type="SMART" id="SM00534"/>
    </source>
</evidence>
<dbReference type="Pfam" id="PF00488">
    <property type="entry name" value="MutS_V"/>
    <property type="match status" value="1"/>
</dbReference>
<sequence>MEFYSVLFPNIELEEKVNEIAPKSLKDLHLDQLFGYIFQEKYEYDLKGFFYTPLKNLEVISYRQSVLKDLLKGDVRALFTTFSSKTGYLKRKMNNIRGGLPKRLEKEKNYLVRGELLESAYVYVCAIEDLILKLDSMQIESKGLVLFKEYISEYAKDPFFIRLKNEVTRVKEIFNKIQYNLYIKGTSISLFKYDDEKSLTDEITALFDKFHQDGNGKPLPKLKPEAYNVDMENNIMAMMAKVYHEEFKELEKFCAEFKDFDNPVLLRFSKEIQFYLSWYEITEMIRNNGMSFTIPKVTLDKGHMYINDFYDCMLAFNLSGHVVPNSIRLDSPEHILVITGPNQGGKTTFARAFGQAHYLASLGLDIPGSDAEIYLIDQVLTHFEVEESIETLNGKLEDELERLYELKEAATKDSVILINEIFASTTVEDAVKLGMHMMKYLEDLGAIAIVVTFLDELATLSSHEVSLMTEVAGEEDHTRTFKIVRKAPDGRAFAMDIAKKYGLSKEDLERRLAKWKLI</sequence>
<dbReference type="GO" id="GO:0006298">
    <property type="term" value="P:mismatch repair"/>
    <property type="evidence" value="ECO:0007669"/>
    <property type="project" value="InterPro"/>
</dbReference>
<dbReference type="GO" id="GO:0005829">
    <property type="term" value="C:cytosol"/>
    <property type="evidence" value="ECO:0007669"/>
    <property type="project" value="TreeGrafter"/>
</dbReference>
<dbReference type="InterPro" id="IPR000432">
    <property type="entry name" value="DNA_mismatch_repair_MutS_C"/>
</dbReference>
<name>A0A397S1E1_9MOLU</name>
<keyword evidence="1" id="KW-0547">Nucleotide-binding</keyword>
<evidence type="ECO:0000256" key="1">
    <source>
        <dbReference type="ARBA" id="ARBA00022741"/>
    </source>
</evidence>
<keyword evidence="6" id="KW-1185">Reference proteome</keyword>
<comment type="caution">
    <text evidence="5">The sequence shown here is derived from an EMBL/GenBank/DDBJ whole genome shotgun (WGS) entry which is preliminary data.</text>
</comment>
<dbReference type="AlphaFoldDB" id="A0A397S1E1"/>
<dbReference type="InterPro" id="IPR027417">
    <property type="entry name" value="P-loop_NTPase"/>
</dbReference>
<proteinExistence type="predicted"/>
<organism evidence="5 6">
    <name type="scientific">Anaeroplasma bactoclasticum</name>
    <dbReference type="NCBI Taxonomy" id="2088"/>
    <lineage>
        <taxon>Bacteria</taxon>
        <taxon>Bacillati</taxon>
        <taxon>Mycoplasmatota</taxon>
        <taxon>Mollicutes</taxon>
        <taxon>Anaeroplasmatales</taxon>
        <taxon>Anaeroplasmataceae</taxon>
        <taxon>Anaeroplasma</taxon>
    </lineage>
</organism>
<dbReference type="GO" id="GO:0005524">
    <property type="term" value="F:ATP binding"/>
    <property type="evidence" value="ECO:0007669"/>
    <property type="project" value="UniProtKB-KW"/>
</dbReference>
<evidence type="ECO:0000256" key="2">
    <source>
        <dbReference type="ARBA" id="ARBA00022840"/>
    </source>
</evidence>
<evidence type="ECO:0000313" key="5">
    <source>
        <dbReference type="EMBL" id="RIA78596.1"/>
    </source>
</evidence>
<keyword evidence="3" id="KW-0238">DNA-binding</keyword>
<evidence type="ECO:0000313" key="6">
    <source>
        <dbReference type="Proteomes" id="UP000266506"/>
    </source>
</evidence>
<dbReference type="PANTHER" id="PTHR11361">
    <property type="entry name" value="DNA MISMATCH REPAIR PROTEIN MUTS FAMILY MEMBER"/>
    <property type="match status" value="1"/>
</dbReference>
<reference evidence="5 6" key="1">
    <citation type="submission" date="2018-08" db="EMBL/GenBank/DDBJ databases">
        <title>Genomic Encyclopedia of Archaeal and Bacterial Type Strains, Phase II (KMG-II): from individual species to whole genera.</title>
        <authorList>
            <person name="Goeker M."/>
        </authorList>
    </citation>
    <scope>NUCLEOTIDE SEQUENCE [LARGE SCALE GENOMIC DNA]</scope>
    <source>
        <strain evidence="5 6">ATCC 27112</strain>
    </source>
</reference>
<gene>
    <name evidence="5" type="ORF">EI71_00157</name>
</gene>
<keyword evidence="2" id="KW-0067">ATP-binding</keyword>
<dbReference type="SMART" id="SM00534">
    <property type="entry name" value="MUTSac"/>
    <property type="match status" value="1"/>
</dbReference>